<dbReference type="GO" id="GO:0016746">
    <property type="term" value="F:acyltransferase activity"/>
    <property type="evidence" value="ECO:0007669"/>
    <property type="project" value="UniProtKB-KW"/>
</dbReference>
<feature type="transmembrane region" description="Helical" evidence="1">
    <location>
        <begin position="202"/>
        <end position="223"/>
    </location>
</feature>
<dbReference type="Pfam" id="PF01757">
    <property type="entry name" value="Acyl_transf_3"/>
    <property type="match status" value="1"/>
</dbReference>
<dbReference type="InterPro" id="IPR050623">
    <property type="entry name" value="Glucan_succinyl_AcylTrfase"/>
</dbReference>
<evidence type="ECO:0000259" key="2">
    <source>
        <dbReference type="Pfam" id="PF01757"/>
    </source>
</evidence>
<dbReference type="Proteomes" id="UP001231915">
    <property type="component" value="Unassembled WGS sequence"/>
</dbReference>
<feature type="transmembrane region" description="Helical" evidence="1">
    <location>
        <begin position="92"/>
        <end position="112"/>
    </location>
</feature>
<keyword evidence="1" id="KW-0812">Transmembrane</keyword>
<accession>A0ABT7EL37</accession>
<feature type="transmembrane region" description="Helical" evidence="1">
    <location>
        <begin position="54"/>
        <end position="76"/>
    </location>
</feature>
<keyword evidence="4" id="KW-1185">Reference proteome</keyword>
<keyword evidence="1" id="KW-1133">Transmembrane helix</keyword>
<reference evidence="3 4" key="1">
    <citation type="submission" date="2023-05" db="EMBL/GenBank/DDBJ databases">
        <title>Pseudoalteromonas ardens sp. nov., Pseudoalteromonas obscura sp. nov., and Pseudoalteromonas umbrosa sp. nov., isolated from the coral Montipora capitata.</title>
        <authorList>
            <person name="Thomas E.M."/>
            <person name="Smith E.M."/>
            <person name="Papke E."/>
            <person name="Shlafstein M.D."/>
            <person name="Oline D.K."/>
            <person name="Videau P."/>
            <person name="Saw J.H."/>
            <person name="Strangman W.K."/>
            <person name="Ushijima B."/>
        </authorList>
    </citation>
    <scope>NUCLEOTIDE SEQUENCE [LARGE SCALE GENOMIC DNA]</scope>
    <source>
        <strain evidence="3 4">P94</strain>
    </source>
</reference>
<sequence length="385" mass="43966">MQYTPRFHFIDNLRSTALILGVIFHTALTYGPYFKNIWLSADPSNSVFFDVLSNWLHLFRMPLFFVIAGFCSALIIQQNSTYAFIKLRLKRILIPFIIFFPLLAASFVHVLTWGADIADPVPAIFTVFKVIETPQISTMHLWFLWLLMQLCLLHWVIMHISTRCQYLCSVFAKPIIACLAVATLSFAALLGQPVPFPAPDKIQPQLWGLVFYGAFYVMGIGLHHKPYRLECSIKTIILTTIIALISVSLYLTYLPEPPTLEQVIEAAKQGSFTPTGWRHMRLVAIQAVAIVSWTVLVLQLGYLFLNRANRLSRYLSEASYWVYLVHVPLLLYIQFPLINLDLSVFAKFTISLLATLSSSLLTYHFLVRGRFLGHLLNGKKKPEYT</sequence>
<evidence type="ECO:0000256" key="1">
    <source>
        <dbReference type="SAM" id="Phobius"/>
    </source>
</evidence>
<name>A0ABT7EL37_9GAMM</name>
<feature type="transmembrane region" description="Helical" evidence="1">
    <location>
        <begin position="139"/>
        <end position="158"/>
    </location>
</feature>
<feature type="transmembrane region" description="Helical" evidence="1">
    <location>
        <begin position="283"/>
        <end position="306"/>
    </location>
</feature>
<dbReference type="RefSeq" id="WP_284137355.1">
    <property type="nucleotide sequence ID" value="NZ_JASJUT010000004.1"/>
</dbReference>
<evidence type="ECO:0000313" key="4">
    <source>
        <dbReference type="Proteomes" id="UP001231915"/>
    </source>
</evidence>
<feature type="transmembrane region" description="Helical" evidence="1">
    <location>
        <begin position="12"/>
        <end position="34"/>
    </location>
</feature>
<evidence type="ECO:0000313" key="3">
    <source>
        <dbReference type="EMBL" id="MDK2595753.1"/>
    </source>
</evidence>
<organism evidence="3 4">
    <name type="scientific">Pseudoalteromonas obscura</name>
    <dbReference type="NCBI Taxonomy" id="3048491"/>
    <lineage>
        <taxon>Bacteria</taxon>
        <taxon>Pseudomonadati</taxon>
        <taxon>Pseudomonadota</taxon>
        <taxon>Gammaproteobacteria</taxon>
        <taxon>Alteromonadales</taxon>
        <taxon>Pseudoalteromonadaceae</taxon>
        <taxon>Pseudoalteromonas</taxon>
    </lineage>
</organism>
<dbReference type="EMBL" id="JASJUT010000004">
    <property type="protein sequence ID" value="MDK2595753.1"/>
    <property type="molecule type" value="Genomic_DNA"/>
</dbReference>
<dbReference type="PANTHER" id="PTHR36927:SF1">
    <property type="entry name" value="MDO-LIKE PROTEIN"/>
    <property type="match status" value="1"/>
</dbReference>
<feature type="domain" description="Acyltransferase 3" evidence="2">
    <location>
        <begin position="8"/>
        <end position="363"/>
    </location>
</feature>
<protein>
    <submittedName>
        <fullName evidence="3">Acyltransferase family protein</fullName>
    </submittedName>
</protein>
<dbReference type="InterPro" id="IPR002656">
    <property type="entry name" value="Acyl_transf_3_dom"/>
</dbReference>
<comment type="caution">
    <text evidence="3">The sequence shown here is derived from an EMBL/GenBank/DDBJ whole genome shotgun (WGS) entry which is preliminary data.</text>
</comment>
<keyword evidence="3" id="KW-0808">Transferase</keyword>
<dbReference type="PANTHER" id="PTHR36927">
    <property type="entry name" value="BLR4337 PROTEIN"/>
    <property type="match status" value="1"/>
</dbReference>
<feature type="transmembrane region" description="Helical" evidence="1">
    <location>
        <begin position="170"/>
        <end position="190"/>
    </location>
</feature>
<feature type="transmembrane region" description="Helical" evidence="1">
    <location>
        <begin position="318"/>
        <end position="338"/>
    </location>
</feature>
<feature type="transmembrane region" description="Helical" evidence="1">
    <location>
        <begin position="344"/>
        <end position="366"/>
    </location>
</feature>
<keyword evidence="1" id="KW-0472">Membrane</keyword>
<keyword evidence="3" id="KW-0012">Acyltransferase</keyword>
<proteinExistence type="predicted"/>
<gene>
    <name evidence="3" type="ORF">QNM18_11905</name>
</gene>
<feature type="transmembrane region" description="Helical" evidence="1">
    <location>
        <begin position="235"/>
        <end position="253"/>
    </location>
</feature>